<dbReference type="SUPFAM" id="SSF48452">
    <property type="entry name" value="TPR-like"/>
    <property type="match status" value="1"/>
</dbReference>
<organism evidence="2 3">
    <name type="scientific">Pandoraea anhela</name>
    <dbReference type="NCBI Taxonomy" id="2508295"/>
    <lineage>
        <taxon>Bacteria</taxon>
        <taxon>Pseudomonadati</taxon>
        <taxon>Pseudomonadota</taxon>
        <taxon>Betaproteobacteria</taxon>
        <taxon>Burkholderiales</taxon>
        <taxon>Burkholderiaceae</taxon>
        <taxon>Pandoraea</taxon>
    </lineage>
</organism>
<protein>
    <submittedName>
        <fullName evidence="2">CesD/SycD/LcrH family type III secretion system chaperone</fullName>
    </submittedName>
</protein>
<evidence type="ECO:0000313" key="3">
    <source>
        <dbReference type="Proteomes" id="UP000406256"/>
    </source>
</evidence>
<dbReference type="InterPro" id="IPR005415">
    <property type="entry name" value="T3SS_Ca_resp_chp_LcrH/SycD"/>
</dbReference>
<reference evidence="2 3" key="1">
    <citation type="submission" date="2019-08" db="EMBL/GenBank/DDBJ databases">
        <authorList>
            <person name="Peeters C."/>
        </authorList>
    </citation>
    <scope>NUCLEOTIDE SEQUENCE [LARGE SCALE GENOMIC DNA]</scope>
    <source>
        <strain evidence="2 3">LMG 31108</strain>
    </source>
</reference>
<keyword evidence="3" id="KW-1185">Reference proteome</keyword>
<sequence length="185" mass="20439">MVPDIEPSEFTGARVQQAQGMEGMEGVERMEDAPAILTRFFERGGALRMLADLDEADLASVRAYAAQRFAQGHIAGAQRVYFILATLDQWSFDDWFGLGLCYQRLGQHEQALPCFAKAGVICASDPRPPYLAGISYEHMGNPTFAARAYRATLRICARSPQHEPLARSARARCDALNSDSKPIRS</sequence>
<dbReference type="InterPro" id="IPR011990">
    <property type="entry name" value="TPR-like_helical_dom_sf"/>
</dbReference>
<dbReference type="PRINTS" id="PR01595">
    <property type="entry name" value="SYCDCHAPRONE"/>
</dbReference>
<feature type="region of interest" description="Disordered" evidence="1">
    <location>
        <begin position="1"/>
        <end position="24"/>
    </location>
</feature>
<name>A0A5E4UMD2_9BURK</name>
<dbReference type="Proteomes" id="UP000406256">
    <property type="component" value="Unassembled WGS sequence"/>
</dbReference>
<dbReference type="AlphaFoldDB" id="A0A5E4UMD2"/>
<dbReference type="Gene3D" id="1.25.40.10">
    <property type="entry name" value="Tetratricopeptide repeat domain"/>
    <property type="match status" value="1"/>
</dbReference>
<dbReference type="EMBL" id="CABPSB010000006">
    <property type="protein sequence ID" value="VVE00693.1"/>
    <property type="molecule type" value="Genomic_DNA"/>
</dbReference>
<proteinExistence type="predicted"/>
<gene>
    <name evidence="2" type="ORF">PAN31108_02114</name>
</gene>
<evidence type="ECO:0000313" key="2">
    <source>
        <dbReference type="EMBL" id="VVE00693.1"/>
    </source>
</evidence>
<accession>A0A5E4UMD2</accession>
<evidence type="ECO:0000256" key="1">
    <source>
        <dbReference type="SAM" id="MobiDB-lite"/>
    </source>
</evidence>